<dbReference type="InterPro" id="IPR017853">
    <property type="entry name" value="GH"/>
</dbReference>
<evidence type="ECO:0000259" key="2">
    <source>
        <dbReference type="Pfam" id="PF02638"/>
    </source>
</evidence>
<gene>
    <name evidence="3" type="ORF">VB854_19500</name>
</gene>
<keyword evidence="4" id="KW-1185">Reference proteome</keyword>
<reference evidence="3 4" key="1">
    <citation type="submission" date="2023-12" db="EMBL/GenBank/DDBJ databases">
        <title>Baltic Sea Cyanobacteria.</title>
        <authorList>
            <person name="Delbaje E."/>
            <person name="Fewer D.P."/>
            <person name="Shishido T.K."/>
        </authorList>
    </citation>
    <scope>NUCLEOTIDE SEQUENCE [LARGE SCALE GENOMIC DNA]</scope>
    <source>
        <strain evidence="3 4">CCNP 1315</strain>
    </source>
</reference>
<dbReference type="SUPFAM" id="SSF51445">
    <property type="entry name" value="(Trans)glycosidases"/>
    <property type="match status" value="1"/>
</dbReference>
<dbReference type="InterPro" id="IPR003790">
    <property type="entry name" value="GHL10"/>
</dbReference>
<dbReference type="PANTHER" id="PTHR43405">
    <property type="entry name" value="GLYCOSYL HYDROLASE DIGH"/>
    <property type="match status" value="1"/>
</dbReference>
<proteinExistence type="predicted"/>
<dbReference type="PANTHER" id="PTHR43405:SF1">
    <property type="entry name" value="GLYCOSYL HYDROLASE DIGH"/>
    <property type="match status" value="1"/>
</dbReference>
<dbReference type="RefSeq" id="WP_323274804.1">
    <property type="nucleotide sequence ID" value="NZ_JAYGHT010000129.1"/>
</dbReference>
<keyword evidence="1" id="KW-0732">Signal</keyword>
<dbReference type="InterPro" id="IPR052177">
    <property type="entry name" value="Divisome_Glycosyl_Hydrolase"/>
</dbReference>
<protein>
    <submittedName>
        <fullName evidence="3">Family 10 glycosylhydrolase</fullName>
    </submittedName>
</protein>
<comment type="caution">
    <text evidence="3">The sequence shown here is derived from an EMBL/GenBank/DDBJ whole genome shotgun (WGS) entry which is preliminary data.</text>
</comment>
<dbReference type="EMBL" id="JAYGHT010000129">
    <property type="protein sequence ID" value="MEA5521129.1"/>
    <property type="molecule type" value="Genomic_DNA"/>
</dbReference>
<feature type="domain" description="Glycosyl hydrolase-like 10" evidence="2">
    <location>
        <begin position="45"/>
        <end position="371"/>
    </location>
</feature>
<sequence length="420" mass="48860">MIRKRRKPIDLLTFIFFSLCLIFSLTFTSFYPAEISQSSVAARDEIRGVWITNVNSGVLFLPGGIQRALDQLSQLNFNTIYPVIWNRGTTFYPSASARRVTGRFQDPLLNLMHLGKDTLSEIVSKGKQRDLRVIPWFEYGLMAPINSQLVQRHPEWITLPQSYQFSAIPSLKELEDALLPNYPASNRTAGWFGIKNLWLNPFHPEVQRFIEDLIIEVVIKYDIDGIQFDDNFGMPIELGYDWFTRKLYKQEHEGKLPPKNPADPEWMRWRADKITTFMKTLHDRIKSVKPDCMISLAPNPSEFAYNESLQDWPAWVKQGLIEELILQVYRDSPKAFLKELEDPAVKEVRRKIPVGIGILSGTLSHAVEIKQIQQQVQDVRDRKFKGISFFYWETLWSYLTPDAPRERRRVFQTLFSPSPS</sequence>
<organism evidence="3 4">
    <name type="scientific">Limnoraphis robusta CCNP1315</name>
    <dbReference type="NCBI Taxonomy" id="3110306"/>
    <lineage>
        <taxon>Bacteria</taxon>
        <taxon>Bacillati</taxon>
        <taxon>Cyanobacteriota</taxon>
        <taxon>Cyanophyceae</taxon>
        <taxon>Oscillatoriophycideae</taxon>
        <taxon>Oscillatoriales</taxon>
        <taxon>Sirenicapillariaceae</taxon>
        <taxon>Limnoraphis</taxon>
    </lineage>
</organism>
<dbReference type="Gene3D" id="3.20.20.80">
    <property type="entry name" value="Glycosidases"/>
    <property type="match status" value="1"/>
</dbReference>
<name>A0ABU5U1U8_9CYAN</name>
<accession>A0ABU5U1U8</accession>
<dbReference type="Proteomes" id="UP001301728">
    <property type="component" value="Unassembled WGS sequence"/>
</dbReference>
<evidence type="ECO:0000313" key="4">
    <source>
        <dbReference type="Proteomes" id="UP001301728"/>
    </source>
</evidence>
<dbReference type="Pfam" id="PF02638">
    <property type="entry name" value="GHL10"/>
    <property type="match status" value="1"/>
</dbReference>
<evidence type="ECO:0000256" key="1">
    <source>
        <dbReference type="ARBA" id="ARBA00022729"/>
    </source>
</evidence>
<evidence type="ECO:0000313" key="3">
    <source>
        <dbReference type="EMBL" id="MEA5521129.1"/>
    </source>
</evidence>